<dbReference type="STRING" id="104259.A0A0F7TPG6"/>
<name>A0A0F7TPG6_PENBI</name>
<dbReference type="InterPro" id="IPR013785">
    <property type="entry name" value="Aldolase_TIM"/>
</dbReference>
<comment type="cofactor">
    <cofactor evidence="1">
        <name>FMN</name>
        <dbReference type="ChEBI" id="CHEBI:58210"/>
    </cofactor>
</comment>
<evidence type="ECO:0000313" key="8">
    <source>
        <dbReference type="Proteomes" id="UP000042958"/>
    </source>
</evidence>
<dbReference type="GO" id="GO:0050661">
    <property type="term" value="F:NADP binding"/>
    <property type="evidence" value="ECO:0007669"/>
    <property type="project" value="InterPro"/>
</dbReference>
<keyword evidence="5" id="KW-0560">Oxidoreductase</keyword>
<feature type="domain" description="NADH:flavin oxidoreductase/NADH oxidase N-terminal" evidence="6">
    <location>
        <begin position="72"/>
        <end position="419"/>
    </location>
</feature>
<dbReference type="Pfam" id="PF00724">
    <property type="entry name" value="Oxidored_FMN"/>
    <property type="match status" value="1"/>
</dbReference>
<dbReference type="Gene3D" id="3.20.20.70">
    <property type="entry name" value="Aldolase class I"/>
    <property type="match status" value="1"/>
</dbReference>
<evidence type="ECO:0000259" key="6">
    <source>
        <dbReference type="Pfam" id="PF00724"/>
    </source>
</evidence>
<accession>A0A0F7TPG6</accession>
<dbReference type="InterPro" id="IPR044152">
    <property type="entry name" value="YqjM-like"/>
</dbReference>
<keyword evidence="4" id="KW-0521">NADP</keyword>
<proteinExistence type="predicted"/>
<dbReference type="OrthoDB" id="72788at2759"/>
<protein>
    <recommendedName>
        <fullName evidence="6">NADH:flavin oxidoreductase/NADH oxidase N-terminal domain-containing protein</fullName>
    </recommendedName>
</protein>
<evidence type="ECO:0000256" key="3">
    <source>
        <dbReference type="ARBA" id="ARBA00022643"/>
    </source>
</evidence>
<keyword evidence="2" id="KW-0285">Flavoprotein</keyword>
<dbReference type="CDD" id="cd02932">
    <property type="entry name" value="OYE_YqiM_FMN"/>
    <property type="match status" value="1"/>
</dbReference>
<organism evidence="7 8">
    <name type="scientific">Penicillium brasilianum</name>
    <dbReference type="NCBI Taxonomy" id="104259"/>
    <lineage>
        <taxon>Eukaryota</taxon>
        <taxon>Fungi</taxon>
        <taxon>Dikarya</taxon>
        <taxon>Ascomycota</taxon>
        <taxon>Pezizomycotina</taxon>
        <taxon>Eurotiomycetes</taxon>
        <taxon>Eurotiomycetidae</taxon>
        <taxon>Eurotiales</taxon>
        <taxon>Aspergillaceae</taxon>
        <taxon>Penicillium</taxon>
    </lineage>
</organism>
<keyword evidence="3" id="KW-0288">FMN</keyword>
<dbReference type="PANTHER" id="PTHR43303">
    <property type="entry name" value="NADPH DEHYDROGENASE C23G7.10C-RELATED"/>
    <property type="match status" value="1"/>
</dbReference>
<dbReference type="AlphaFoldDB" id="A0A0F7TPG6"/>
<evidence type="ECO:0000256" key="5">
    <source>
        <dbReference type="ARBA" id="ARBA00023002"/>
    </source>
</evidence>
<dbReference type="SUPFAM" id="SSF51395">
    <property type="entry name" value="FMN-linked oxidoreductases"/>
    <property type="match status" value="1"/>
</dbReference>
<gene>
    <name evidence="7" type="ORF">PMG11_06017</name>
</gene>
<dbReference type="Proteomes" id="UP000042958">
    <property type="component" value="Unassembled WGS sequence"/>
</dbReference>
<keyword evidence="8" id="KW-1185">Reference proteome</keyword>
<evidence type="ECO:0000313" key="7">
    <source>
        <dbReference type="EMBL" id="CEJ57320.1"/>
    </source>
</evidence>
<reference evidence="8" key="1">
    <citation type="journal article" date="2015" name="Genome Announc.">
        <title>Draft genome sequence of the fungus Penicillium brasilianum MG11.</title>
        <authorList>
            <person name="Horn F."/>
            <person name="Linde J."/>
            <person name="Mattern D.J."/>
            <person name="Walther G."/>
            <person name="Guthke R."/>
            <person name="Brakhage A.A."/>
            <person name="Valiante V."/>
        </authorList>
    </citation>
    <scope>NUCLEOTIDE SEQUENCE [LARGE SCALE GENOMIC DNA]</scope>
    <source>
        <strain evidence="8">MG11</strain>
    </source>
</reference>
<evidence type="ECO:0000256" key="2">
    <source>
        <dbReference type="ARBA" id="ARBA00022630"/>
    </source>
</evidence>
<evidence type="ECO:0000256" key="4">
    <source>
        <dbReference type="ARBA" id="ARBA00022857"/>
    </source>
</evidence>
<dbReference type="GO" id="GO:0003959">
    <property type="term" value="F:NADPH dehydrogenase activity"/>
    <property type="evidence" value="ECO:0007669"/>
    <property type="project" value="InterPro"/>
</dbReference>
<sequence length="454" mass="49039">MADQCSPSTEGEVLGRERANSVPTVVRIREYRKTDNPLKNTPAPHTPYYTPVQRIPAGTAIVPPESEANLPKLFQPLQLRGLTLQNRIIVSPMCQYSAENGHLTDWHLAHLGGILQRGPGLTIVEATAVTPEGRITPEDSGLWQDSQIEPLKRIVDFAHGQCQHIAIQLGHAGRKASTVAPWIDRKAAAPAEGGGWPELVLGTSDLPFDAHTCVPRTMTLKDISEFKQSFLDAVHRAVKAGFDAIEIHAAHGYLLHSSLSAATNNLPNPYSGSLENRMRLLLELVTTTRSAIPSSMPLLVRIPGSDWMGHDPSVPSWDIEQCVQLSLELSKPKYGVDLLDVLSAGLMAEQKIVSGPGYQAPFSEAVKNAIHGSKTLVGVVGLLNTGTHAEELLQKQTADVVVVGRGFLRNPGLVWQWAEELGIESRLAGQIGWGFGQKAARGVLMGTKGLSARG</sequence>
<dbReference type="InterPro" id="IPR001155">
    <property type="entry name" value="OxRdtase_FMN_N"/>
</dbReference>
<evidence type="ECO:0000256" key="1">
    <source>
        <dbReference type="ARBA" id="ARBA00001917"/>
    </source>
</evidence>
<dbReference type="EMBL" id="CDHK01000005">
    <property type="protein sequence ID" value="CEJ57320.1"/>
    <property type="molecule type" value="Genomic_DNA"/>
</dbReference>
<dbReference type="PANTHER" id="PTHR43303:SF4">
    <property type="entry name" value="NADPH DEHYDROGENASE C23G7.10C-RELATED"/>
    <property type="match status" value="1"/>
</dbReference>
<dbReference type="GO" id="GO:0010181">
    <property type="term" value="F:FMN binding"/>
    <property type="evidence" value="ECO:0007669"/>
    <property type="project" value="InterPro"/>
</dbReference>